<organism evidence="12 13">
    <name type="scientific">Nasonia vitripennis</name>
    <name type="common">Parasitic wasp</name>
    <dbReference type="NCBI Taxonomy" id="7425"/>
    <lineage>
        <taxon>Eukaryota</taxon>
        <taxon>Metazoa</taxon>
        <taxon>Ecdysozoa</taxon>
        <taxon>Arthropoda</taxon>
        <taxon>Hexapoda</taxon>
        <taxon>Insecta</taxon>
        <taxon>Pterygota</taxon>
        <taxon>Neoptera</taxon>
        <taxon>Endopterygota</taxon>
        <taxon>Hymenoptera</taxon>
        <taxon>Apocrita</taxon>
        <taxon>Proctotrupomorpha</taxon>
        <taxon>Chalcidoidea</taxon>
        <taxon>Pteromalidae</taxon>
        <taxon>Pteromalinae</taxon>
        <taxon>Nasonia</taxon>
    </lineage>
</organism>
<feature type="transmembrane region" description="Helical" evidence="11">
    <location>
        <begin position="6"/>
        <end position="25"/>
    </location>
</feature>
<evidence type="ECO:0000256" key="7">
    <source>
        <dbReference type="ARBA" id="ARBA00022927"/>
    </source>
</evidence>
<evidence type="ECO:0000256" key="5">
    <source>
        <dbReference type="ARBA" id="ARBA00022824"/>
    </source>
</evidence>
<dbReference type="PANTHER" id="PTHR10585">
    <property type="entry name" value="ER LUMEN PROTEIN RETAINING RECEPTOR"/>
    <property type="match status" value="1"/>
</dbReference>
<evidence type="ECO:0000256" key="3">
    <source>
        <dbReference type="ARBA" id="ARBA00022448"/>
    </source>
</evidence>
<evidence type="ECO:0000256" key="9">
    <source>
        <dbReference type="ARBA" id="ARBA00023136"/>
    </source>
</evidence>
<evidence type="ECO:0000256" key="1">
    <source>
        <dbReference type="ARBA" id="ARBA00004477"/>
    </source>
</evidence>
<dbReference type="GO" id="GO:0046923">
    <property type="term" value="F:ER retention sequence binding"/>
    <property type="evidence" value="ECO:0007669"/>
    <property type="project" value="InterPro"/>
</dbReference>
<evidence type="ECO:0000256" key="4">
    <source>
        <dbReference type="ARBA" id="ARBA00022692"/>
    </source>
</evidence>
<keyword evidence="5" id="KW-0256">Endoplasmic reticulum</keyword>
<accession>A0A7M7LNN4</accession>
<evidence type="ECO:0000256" key="11">
    <source>
        <dbReference type="SAM" id="Phobius"/>
    </source>
</evidence>
<dbReference type="SMR" id="A0A7M7LNN4"/>
<keyword evidence="10" id="KW-0675">Receptor</keyword>
<evidence type="ECO:0000256" key="6">
    <source>
        <dbReference type="ARBA" id="ARBA00022892"/>
    </source>
</evidence>
<name>A0A7M7LNN4_NASVI</name>
<dbReference type="KEGG" id="nvi:100678879"/>
<gene>
    <name evidence="12" type="primary">100678879</name>
</gene>
<evidence type="ECO:0000313" key="12">
    <source>
        <dbReference type="EnsemblMetazoa" id="XP_003426279"/>
    </source>
</evidence>
<keyword evidence="3" id="KW-0813">Transport</keyword>
<dbReference type="PRINTS" id="PR00660">
    <property type="entry name" value="ERLUMENR"/>
</dbReference>
<dbReference type="AlphaFoldDB" id="A0A7M7LNN4"/>
<dbReference type="OrthoDB" id="6699919at2759"/>
<keyword evidence="13" id="KW-1185">Reference proteome</keyword>
<comment type="subcellular location">
    <subcellularLocation>
        <location evidence="1">Endoplasmic reticulum membrane</location>
        <topology evidence="1">Multi-pass membrane protein</topology>
    </subcellularLocation>
</comment>
<dbReference type="GO" id="GO:0015031">
    <property type="term" value="P:protein transport"/>
    <property type="evidence" value="ECO:0007669"/>
    <property type="project" value="UniProtKB-KW"/>
</dbReference>
<keyword evidence="8 11" id="KW-1133">Transmembrane helix</keyword>
<dbReference type="InParanoid" id="A0A7M7LNN4"/>
<dbReference type="GO" id="GO:0006621">
    <property type="term" value="P:protein retention in ER lumen"/>
    <property type="evidence" value="ECO:0007669"/>
    <property type="project" value="InterPro"/>
</dbReference>
<sequence>MDVPLVIADFVHLMSITGLLLKILYTRKCNDVSVKTQFLLALVFITRYLDTFTACIPTAYGFITRGLSILVTCSTLITICGCCRKSYESKHDAYRIMTLLAPCLVLSVFFNHDSTIIGISWAFSEYLEAVAMVPQFVHLANVRRAHVSVLCYITAHAVYKCLHVVHWIRQYHQLNTFDNISASSSIIQCLLYSDFFLNIWHRLEPVVDEANAHRLKDQLTDVKSEKVYEENGYLSSNINVVELDSSFLKTEDNNKDLLKIKEDF</sequence>
<proteinExistence type="inferred from homology"/>
<comment type="similarity">
    <text evidence="2">Belongs to the ERD2 family.</text>
</comment>
<keyword evidence="4 11" id="KW-0812">Transmembrane</keyword>
<dbReference type="Pfam" id="PF00810">
    <property type="entry name" value="ER_lumen_recept"/>
    <property type="match status" value="1"/>
</dbReference>
<protein>
    <recommendedName>
        <fullName evidence="14">ER lumen protein retaining receptor</fullName>
    </recommendedName>
</protein>
<evidence type="ECO:0000313" key="13">
    <source>
        <dbReference type="Proteomes" id="UP000002358"/>
    </source>
</evidence>
<dbReference type="Proteomes" id="UP000002358">
    <property type="component" value="Chromosome 5"/>
</dbReference>
<dbReference type="InterPro" id="IPR000133">
    <property type="entry name" value="ER_ret_rcpt"/>
</dbReference>
<reference evidence="12" key="1">
    <citation type="submission" date="2021-01" db="UniProtKB">
        <authorList>
            <consortium name="EnsemblMetazoa"/>
        </authorList>
    </citation>
    <scope>IDENTIFICATION</scope>
</reference>
<feature type="transmembrane region" description="Helical" evidence="11">
    <location>
        <begin position="37"/>
        <end position="56"/>
    </location>
</feature>
<keyword evidence="7" id="KW-0653">Protein transport</keyword>
<keyword evidence="6" id="KW-0931">ER-Golgi transport</keyword>
<dbReference type="GO" id="GO:0016192">
    <property type="term" value="P:vesicle-mediated transport"/>
    <property type="evidence" value="ECO:0007669"/>
    <property type="project" value="UniProtKB-KW"/>
</dbReference>
<dbReference type="OMA" id="HGLWPPM"/>
<evidence type="ECO:0000256" key="10">
    <source>
        <dbReference type="ARBA" id="ARBA00023170"/>
    </source>
</evidence>
<evidence type="ECO:0000256" key="8">
    <source>
        <dbReference type="ARBA" id="ARBA00022989"/>
    </source>
</evidence>
<evidence type="ECO:0000256" key="2">
    <source>
        <dbReference type="ARBA" id="ARBA00010120"/>
    </source>
</evidence>
<dbReference type="GO" id="GO:0005789">
    <property type="term" value="C:endoplasmic reticulum membrane"/>
    <property type="evidence" value="ECO:0007669"/>
    <property type="project" value="UniProtKB-SubCell"/>
</dbReference>
<keyword evidence="9 11" id="KW-0472">Membrane</keyword>
<evidence type="ECO:0008006" key="14">
    <source>
        <dbReference type="Google" id="ProtNLM"/>
    </source>
</evidence>
<dbReference type="EnsemblMetazoa" id="XM_003426231">
    <property type="protein sequence ID" value="XP_003426279"/>
    <property type="gene ID" value="LOC100678879"/>
</dbReference>